<dbReference type="OrthoDB" id="8878063at2759"/>
<evidence type="ECO:0000259" key="5">
    <source>
        <dbReference type="PROSITE" id="PS50278"/>
    </source>
</evidence>
<proteinExistence type="inferred from homology"/>
<feature type="domain" description="Platelet-derived growth factor (PDGF) family profile" evidence="5">
    <location>
        <begin position="250"/>
        <end position="329"/>
    </location>
</feature>
<dbReference type="EMBL" id="VUJU01004069">
    <property type="protein sequence ID" value="KAF0755640.1"/>
    <property type="molecule type" value="Genomic_DNA"/>
</dbReference>
<evidence type="ECO:0000313" key="7">
    <source>
        <dbReference type="Proteomes" id="UP000478052"/>
    </source>
</evidence>
<dbReference type="GO" id="GO:0070851">
    <property type="term" value="F:growth factor receptor binding"/>
    <property type="evidence" value="ECO:0007669"/>
    <property type="project" value="TreeGrafter"/>
</dbReference>
<dbReference type="Gene3D" id="2.10.90.10">
    <property type="entry name" value="Cystine-knot cytokines"/>
    <property type="match status" value="2"/>
</dbReference>
<evidence type="ECO:0000256" key="2">
    <source>
        <dbReference type="ARBA" id="ARBA00023030"/>
    </source>
</evidence>
<dbReference type="PANTHER" id="PTHR11633:SF1">
    <property type="entry name" value="LD28763P"/>
    <property type="match status" value="1"/>
</dbReference>
<comment type="caution">
    <text evidence="6">The sequence shown here is derived from an EMBL/GenBank/DDBJ whole genome shotgun (WGS) entry which is preliminary data.</text>
</comment>
<dbReference type="SUPFAM" id="SSF57501">
    <property type="entry name" value="Cystine-knot cytokines"/>
    <property type="match status" value="2"/>
</dbReference>
<evidence type="ECO:0000256" key="1">
    <source>
        <dbReference type="ARBA" id="ARBA00006686"/>
    </source>
</evidence>
<keyword evidence="7" id="KW-1185">Reference proteome</keyword>
<dbReference type="PROSITE" id="PS50278">
    <property type="entry name" value="PDGF_2"/>
    <property type="match status" value="2"/>
</dbReference>
<keyword evidence="2 4" id="KW-0339">Growth factor</keyword>
<protein>
    <submittedName>
        <fullName evidence="6">Platelet-derived growth factor subunit A-like</fullName>
    </submittedName>
</protein>
<dbReference type="Pfam" id="PF00341">
    <property type="entry name" value="PDGF"/>
    <property type="match status" value="2"/>
</dbReference>
<dbReference type="GO" id="GO:0005615">
    <property type="term" value="C:extracellular space"/>
    <property type="evidence" value="ECO:0007669"/>
    <property type="project" value="TreeGrafter"/>
</dbReference>
<dbReference type="AlphaFoldDB" id="A0A6G0YHB4"/>
<organism evidence="6 7">
    <name type="scientific">Aphis craccivora</name>
    <name type="common">Cowpea aphid</name>
    <dbReference type="NCBI Taxonomy" id="307492"/>
    <lineage>
        <taxon>Eukaryota</taxon>
        <taxon>Metazoa</taxon>
        <taxon>Ecdysozoa</taxon>
        <taxon>Arthropoda</taxon>
        <taxon>Hexapoda</taxon>
        <taxon>Insecta</taxon>
        <taxon>Pterygota</taxon>
        <taxon>Neoptera</taxon>
        <taxon>Paraneoptera</taxon>
        <taxon>Hemiptera</taxon>
        <taxon>Sternorrhyncha</taxon>
        <taxon>Aphidomorpha</taxon>
        <taxon>Aphidoidea</taxon>
        <taxon>Aphididae</taxon>
        <taxon>Aphidini</taxon>
        <taxon>Aphis</taxon>
        <taxon>Aphis</taxon>
    </lineage>
</organism>
<dbReference type="GO" id="GO:0051781">
    <property type="term" value="P:positive regulation of cell division"/>
    <property type="evidence" value="ECO:0007669"/>
    <property type="project" value="UniProtKB-KW"/>
</dbReference>
<feature type="domain" description="Platelet-derived growth factor (PDGF) family profile" evidence="5">
    <location>
        <begin position="442"/>
        <end position="517"/>
    </location>
</feature>
<dbReference type="GO" id="GO:0016020">
    <property type="term" value="C:membrane"/>
    <property type="evidence" value="ECO:0007669"/>
    <property type="project" value="InterPro"/>
</dbReference>
<dbReference type="GO" id="GO:0008083">
    <property type="term" value="F:growth factor activity"/>
    <property type="evidence" value="ECO:0007669"/>
    <property type="project" value="UniProtKB-KW"/>
</dbReference>
<evidence type="ECO:0000256" key="4">
    <source>
        <dbReference type="RuleBase" id="RU003818"/>
    </source>
</evidence>
<dbReference type="SMART" id="SM00141">
    <property type="entry name" value="PDGF"/>
    <property type="match status" value="2"/>
</dbReference>
<name>A0A6G0YHB4_APHCR</name>
<sequence length="568" mass="64796">MNYKFNELYNTTFMFYCLKTQTLWAEEKINIPTLWWSGAFYVQLLSEITSIRNFSQVVRTSTRHGAIENTSSTKVFVMRLHTHADFATGRITRHRLAVQATRAPCTTSTMVAGALVAAISCWSLFAAAAAKHGSNGRSVQYDEDHVRRYRTTTSTNSGEHCCTGQSSLTAALIDAESANTEEIPLNVIMELNQVTNVSDLFTKFMPDTNMDEAQRRFITTGFQSRTTLNLERKSAFIPKPASCSIESQTISLKDTDDRSLYYFPSCTRVDRCGGCCSHDLLACQPTKIEILHFEVLVSQYNGAGKLEFKGRKTVSIERHLKCKCECVVKEENCSPLQVYNRKECRCKCRNEDEEEKCNDEYDLKQWNSATCKCECREIKECTSGFGFDNYTCRCEPIRIRTKNTDSFECHNRIESNRNSYDSEIKTTLIPKPASCSIELRTISLKDTDDVSLYYYPMCTRVNRCGGCCGHDLLACRPIKIETLNFEYSPKSRKLEFKGRKSVTVDQHLNCKCDCVIEEENCTPLQVYNPNECGCMCANEKDRHECHDEYGLKLWNSTACTCQSFEKLR</sequence>
<comment type="similarity">
    <text evidence="1 4">Belongs to the PDGF/VEGF growth factor family.</text>
</comment>
<evidence type="ECO:0000313" key="6">
    <source>
        <dbReference type="EMBL" id="KAF0755640.1"/>
    </source>
</evidence>
<dbReference type="InterPro" id="IPR000072">
    <property type="entry name" value="PDGF/VEGF_dom"/>
</dbReference>
<gene>
    <name evidence="6" type="ORF">FWK35_00022750</name>
</gene>
<reference evidence="6 7" key="1">
    <citation type="submission" date="2019-08" db="EMBL/GenBank/DDBJ databases">
        <title>Whole genome of Aphis craccivora.</title>
        <authorList>
            <person name="Voronova N.V."/>
            <person name="Shulinski R.S."/>
            <person name="Bandarenka Y.V."/>
            <person name="Zhorov D.G."/>
            <person name="Warner D."/>
        </authorList>
    </citation>
    <scope>NUCLEOTIDE SEQUENCE [LARGE SCALE GENOMIC DNA]</scope>
    <source>
        <strain evidence="6">180601</strain>
        <tissue evidence="6">Whole Body</tissue>
    </source>
</reference>
<keyword evidence="3" id="KW-0497">Mitogen</keyword>
<accession>A0A6G0YHB4</accession>
<dbReference type="InterPro" id="IPR029034">
    <property type="entry name" value="Cystine-knot_cytokine"/>
</dbReference>
<evidence type="ECO:0000256" key="3">
    <source>
        <dbReference type="ARBA" id="ARBA00023246"/>
    </source>
</evidence>
<dbReference type="PANTHER" id="PTHR11633">
    <property type="entry name" value="PLATELET-DERIVED GROWTH FACTOR"/>
    <property type="match status" value="1"/>
</dbReference>
<dbReference type="Proteomes" id="UP000478052">
    <property type="component" value="Unassembled WGS sequence"/>
</dbReference>
<dbReference type="GO" id="GO:0008284">
    <property type="term" value="P:positive regulation of cell population proliferation"/>
    <property type="evidence" value="ECO:0007669"/>
    <property type="project" value="TreeGrafter"/>
</dbReference>